<evidence type="ECO:0000256" key="7">
    <source>
        <dbReference type="ARBA" id="ARBA00022833"/>
    </source>
</evidence>
<feature type="region of interest" description="Disordered" evidence="11">
    <location>
        <begin position="183"/>
        <end position="210"/>
    </location>
</feature>
<name>A0A9D2NG88_9FIRM</name>
<dbReference type="GO" id="GO:0005737">
    <property type="term" value="C:cytoplasm"/>
    <property type="evidence" value="ECO:0007669"/>
    <property type="project" value="UniProtKB-ARBA"/>
</dbReference>
<evidence type="ECO:0000313" key="12">
    <source>
        <dbReference type="EMBL" id="HJC23772.1"/>
    </source>
</evidence>
<dbReference type="GO" id="GO:0006508">
    <property type="term" value="P:proteolysis"/>
    <property type="evidence" value="ECO:0007669"/>
    <property type="project" value="UniProtKB-KW"/>
</dbReference>
<gene>
    <name evidence="12" type="ORF">H9761_08720</name>
</gene>
<dbReference type="Gene3D" id="3.40.630.10">
    <property type="entry name" value="Zn peptidases"/>
    <property type="match status" value="1"/>
</dbReference>
<dbReference type="NCBIfam" id="NF002759">
    <property type="entry name" value="PRK02813.1"/>
    <property type="match status" value="1"/>
</dbReference>
<evidence type="ECO:0000256" key="3">
    <source>
        <dbReference type="ARBA" id="ARBA00022438"/>
    </source>
</evidence>
<feature type="compositionally biased region" description="Basic and acidic residues" evidence="11">
    <location>
        <begin position="183"/>
        <end position="196"/>
    </location>
</feature>
<evidence type="ECO:0000256" key="9">
    <source>
        <dbReference type="RuleBase" id="RU004386"/>
    </source>
</evidence>
<proteinExistence type="inferred from homology"/>
<keyword evidence="6 9" id="KW-0378">Hydrolase</keyword>
<dbReference type="GO" id="GO:0008270">
    <property type="term" value="F:zinc ion binding"/>
    <property type="evidence" value="ECO:0007669"/>
    <property type="project" value="InterPro"/>
</dbReference>
<dbReference type="InterPro" id="IPR023358">
    <property type="entry name" value="Peptidase_M18_dom2"/>
</dbReference>
<dbReference type="Gene3D" id="2.30.250.10">
    <property type="entry name" value="Aminopeptidase i, Domain 2"/>
    <property type="match status" value="1"/>
</dbReference>
<keyword evidence="8 9" id="KW-0482">Metalloprotease</keyword>
<comment type="similarity">
    <text evidence="2 9">Belongs to the peptidase M18 family.</text>
</comment>
<dbReference type="GO" id="GO:0004177">
    <property type="term" value="F:aminopeptidase activity"/>
    <property type="evidence" value="ECO:0007669"/>
    <property type="project" value="UniProtKB-KW"/>
</dbReference>
<dbReference type="CDD" id="cd05658">
    <property type="entry name" value="M18_DAP"/>
    <property type="match status" value="1"/>
</dbReference>
<evidence type="ECO:0000256" key="11">
    <source>
        <dbReference type="SAM" id="MobiDB-lite"/>
    </source>
</evidence>
<dbReference type="PANTHER" id="PTHR28570">
    <property type="entry name" value="ASPARTYL AMINOPEPTIDASE"/>
    <property type="match status" value="1"/>
</dbReference>
<comment type="cofactor">
    <cofactor evidence="1 10">
        <name>Zn(2+)</name>
        <dbReference type="ChEBI" id="CHEBI:29105"/>
    </cofactor>
</comment>
<dbReference type="AlphaFoldDB" id="A0A9D2NG88"/>
<evidence type="ECO:0000256" key="2">
    <source>
        <dbReference type="ARBA" id="ARBA00008290"/>
    </source>
</evidence>
<evidence type="ECO:0000256" key="4">
    <source>
        <dbReference type="ARBA" id="ARBA00022670"/>
    </source>
</evidence>
<dbReference type="Proteomes" id="UP000823891">
    <property type="component" value="Unassembled WGS sequence"/>
</dbReference>
<dbReference type="PRINTS" id="PR00932">
    <property type="entry name" value="AMINO1PTASE"/>
</dbReference>
<reference evidence="12" key="2">
    <citation type="submission" date="2021-04" db="EMBL/GenBank/DDBJ databases">
        <authorList>
            <person name="Gilroy R."/>
        </authorList>
    </citation>
    <scope>NUCLEOTIDE SEQUENCE</scope>
    <source>
        <strain evidence="12">USAMLcec2-132</strain>
    </source>
</reference>
<evidence type="ECO:0000313" key="13">
    <source>
        <dbReference type="Proteomes" id="UP000823891"/>
    </source>
</evidence>
<dbReference type="SUPFAM" id="SSF53187">
    <property type="entry name" value="Zn-dependent exopeptidases"/>
    <property type="match status" value="1"/>
</dbReference>
<dbReference type="EC" id="3.4.11.-" evidence="10"/>
<dbReference type="SUPFAM" id="SSF101821">
    <property type="entry name" value="Aminopeptidase/glucanase lid domain"/>
    <property type="match status" value="1"/>
</dbReference>
<dbReference type="InterPro" id="IPR001948">
    <property type="entry name" value="Peptidase_M18"/>
</dbReference>
<organism evidence="12 13">
    <name type="scientific">Candidatus Eisenbergiella merdavium</name>
    <dbReference type="NCBI Taxonomy" id="2838551"/>
    <lineage>
        <taxon>Bacteria</taxon>
        <taxon>Bacillati</taxon>
        <taxon>Bacillota</taxon>
        <taxon>Clostridia</taxon>
        <taxon>Lachnospirales</taxon>
        <taxon>Lachnospiraceae</taxon>
        <taxon>Eisenbergiella</taxon>
    </lineage>
</organism>
<evidence type="ECO:0000256" key="8">
    <source>
        <dbReference type="ARBA" id="ARBA00023049"/>
    </source>
</evidence>
<dbReference type="PANTHER" id="PTHR28570:SF3">
    <property type="entry name" value="ASPARTYL AMINOPEPTIDASE"/>
    <property type="match status" value="1"/>
</dbReference>
<dbReference type="Pfam" id="PF02127">
    <property type="entry name" value="Peptidase_M18"/>
    <property type="match status" value="1"/>
</dbReference>
<evidence type="ECO:0000256" key="1">
    <source>
        <dbReference type="ARBA" id="ARBA00001947"/>
    </source>
</evidence>
<keyword evidence="5 9" id="KW-0479">Metal-binding</keyword>
<evidence type="ECO:0000256" key="10">
    <source>
        <dbReference type="RuleBase" id="RU004387"/>
    </source>
</evidence>
<dbReference type="EMBL" id="DWWS01000029">
    <property type="protein sequence ID" value="HJC23772.1"/>
    <property type="molecule type" value="Genomic_DNA"/>
</dbReference>
<comment type="caution">
    <text evidence="12">The sequence shown here is derived from an EMBL/GenBank/DDBJ whole genome shotgun (WGS) entry which is preliminary data.</text>
</comment>
<evidence type="ECO:0000256" key="5">
    <source>
        <dbReference type="ARBA" id="ARBA00022723"/>
    </source>
</evidence>
<evidence type="ECO:0000256" key="6">
    <source>
        <dbReference type="ARBA" id="ARBA00022801"/>
    </source>
</evidence>
<reference evidence="12" key="1">
    <citation type="journal article" date="2021" name="PeerJ">
        <title>Extensive microbial diversity within the chicken gut microbiome revealed by metagenomics and culture.</title>
        <authorList>
            <person name="Gilroy R."/>
            <person name="Ravi A."/>
            <person name="Getino M."/>
            <person name="Pursley I."/>
            <person name="Horton D.L."/>
            <person name="Alikhan N.F."/>
            <person name="Baker D."/>
            <person name="Gharbi K."/>
            <person name="Hall N."/>
            <person name="Watson M."/>
            <person name="Adriaenssens E.M."/>
            <person name="Foster-Nyarko E."/>
            <person name="Jarju S."/>
            <person name="Secka A."/>
            <person name="Antonio M."/>
            <person name="Oren A."/>
            <person name="Chaudhuri R.R."/>
            <person name="La Ragione R."/>
            <person name="Hildebrand F."/>
            <person name="Pallen M.J."/>
        </authorList>
    </citation>
    <scope>NUCLEOTIDE SEQUENCE</scope>
    <source>
        <strain evidence="12">USAMLcec2-132</strain>
    </source>
</reference>
<accession>A0A9D2NG88</accession>
<keyword evidence="4 9" id="KW-0645">Protease</keyword>
<keyword evidence="7 9" id="KW-0862">Zinc</keyword>
<sequence>MLNTEKITQELFAYIDASPTAFHAAAEAAKRLEAAGYEKLEKETGAGIVPGGKYYMTRNASSLIAFRIPKRELKSFRIAAAHSDSPAFKIKETPEMDVEGHYLKLNTEGYGGMIQSTWLDRPLSVAGRVIVETENGPETMLVNLDRDLCVIPNVAIHFNREVNKGYAYNPQVDLLPLFAGTQDGEKRADGGEDRADNGTGGEEALSGGAQKKRNKNITLSGLCAQELGIEEEKILASDLFLYNREKGRRMGANGEFIGSPRLDDLQCAFGVLEGFLQADRPESSGWPEGNEADQQEGSEADCCSVYALFDNEEIGSGTKQGADSTFLSDVLDCVCEALGISGSRRRDILSESFLLSADNAHGVHPNHPEKSDPTSRPYLNGGVVLKFQGSQKYTTDAWSAARVRGLCRQAGVPCQNFVNRADIAGGSTLGNISSAHVSIPAADIGLAQLAMHSAFETAGALDTGYLIELCAKYFA</sequence>
<keyword evidence="3 9" id="KW-0031">Aminopeptidase</keyword>
<dbReference type="GO" id="GO:0008237">
    <property type="term" value="F:metallopeptidase activity"/>
    <property type="evidence" value="ECO:0007669"/>
    <property type="project" value="UniProtKB-KW"/>
</dbReference>
<protein>
    <recommendedName>
        <fullName evidence="10">M18 family aminopeptidase</fullName>
        <ecNumber evidence="10">3.4.11.-</ecNumber>
    </recommendedName>
</protein>